<feature type="domain" description="DUF1559" evidence="2">
    <location>
        <begin position="44"/>
        <end position="324"/>
    </location>
</feature>
<protein>
    <recommendedName>
        <fullName evidence="2">DUF1559 domain-containing protein</fullName>
    </recommendedName>
</protein>
<dbReference type="KEGG" id="pnd:Pla175_26420"/>
<keyword evidence="4" id="KW-1185">Reference proteome</keyword>
<evidence type="ECO:0000313" key="4">
    <source>
        <dbReference type="Proteomes" id="UP000317429"/>
    </source>
</evidence>
<dbReference type="AlphaFoldDB" id="A0A518DCP9"/>
<keyword evidence="1" id="KW-1133">Transmembrane helix</keyword>
<keyword evidence="1" id="KW-0472">Membrane</keyword>
<accession>A0A518DCP9</accession>
<dbReference type="PANTHER" id="PTHR30093:SF2">
    <property type="entry name" value="TYPE II SECRETION SYSTEM PROTEIN H"/>
    <property type="match status" value="1"/>
</dbReference>
<sequence length="342" mass="36178">MAWSTRSAPRSARPTVGGFTLVELLVVVIAIIGILVALLLPAVQSAREAARRSQCTNNLKQFALAMHSYESAQGKFPKGIDGNAAIGLNATAQVFLLPYMEETSIEEGWDYNAKADGNFPSAGVRIPSFFCPSDDAGGRLVATTNANRLFSRSNYVTCFGSTTMLADQGAQPIWNKHNGSLVDFSNDGAFGVDSKTTFAKMTDGSSNVIVASEVLSGRDDDGTNAGSCSSTFCVDVRGVWTSFLPGASWYTHFNTPNGVADAGPIGGAGRSWLVNETNPWMPAIPGAGDKYDQFHASARSVHPGGVLAAYGDGHVDFIPDEIDALTWRARAAIDDGNVVSPQ</sequence>
<dbReference type="Pfam" id="PF07596">
    <property type="entry name" value="SBP_bac_10"/>
    <property type="match status" value="1"/>
</dbReference>
<name>A0A518DCP9_9BACT</name>
<dbReference type="PROSITE" id="PS00409">
    <property type="entry name" value="PROKAR_NTER_METHYL"/>
    <property type="match status" value="1"/>
</dbReference>
<evidence type="ECO:0000256" key="1">
    <source>
        <dbReference type="SAM" id="Phobius"/>
    </source>
</evidence>
<feature type="transmembrane region" description="Helical" evidence="1">
    <location>
        <begin position="20"/>
        <end position="43"/>
    </location>
</feature>
<proteinExistence type="predicted"/>
<dbReference type="EMBL" id="CP036291">
    <property type="protein sequence ID" value="QDU89255.1"/>
    <property type="molecule type" value="Genomic_DNA"/>
</dbReference>
<dbReference type="InterPro" id="IPR027558">
    <property type="entry name" value="Pre_pil_HX9DG_C"/>
</dbReference>
<dbReference type="NCBIfam" id="TIGR04294">
    <property type="entry name" value="pre_pil_HX9DG"/>
    <property type="match status" value="1"/>
</dbReference>
<dbReference type="Gene3D" id="3.30.700.10">
    <property type="entry name" value="Glycoprotein, Type 4 Pilin"/>
    <property type="match status" value="1"/>
</dbReference>
<reference evidence="3 4" key="1">
    <citation type="submission" date="2019-02" db="EMBL/GenBank/DDBJ databases">
        <title>Deep-cultivation of Planctomycetes and their phenomic and genomic characterization uncovers novel biology.</title>
        <authorList>
            <person name="Wiegand S."/>
            <person name="Jogler M."/>
            <person name="Boedeker C."/>
            <person name="Pinto D."/>
            <person name="Vollmers J."/>
            <person name="Rivas-Marin E."/>
            <person name="Kohn T."/>
            <person name="Peeters S.H."/>
            <person name="Heuer A."/>
            <person name="Rast P."/>
            <person name="Oberbeckmann S."/>
            <person name="Bunk B."/>
            <person name="Jeske O."/>
            <person name="Meyerdierks A."/>
            <person name="Storesund J.E."/>
            <person name="Kallscheuer N."/>
            <person name="Luecker S."/>
            <person name="Lage O.M."/>
            <person name="Pohl T."/>
            <person name="Merkel B.J."/>
            <person name="Hornburger P."/>
            <person name="Mueller R.-W."/>
            <person name="Bruemmer F."/>
            <person name="Labrenz M."/>
            <person name="Spormann A.M."/>
            <person name="Op den Camp H."/>
            <person name="Overmann J."/>
            <person name="Amann R."/>
            <person name="Jetten M.S.M."/>
            <person name="Mascher T."/>
            <person name="Medema M.H."/>
            <person name="Devos D.P."/>
            <person name="Kaster A.-K."/>
            <person name="Ovreas L."/>
            <person name="Rohde M."/>
            <person name="Galperin M.Y."/>
            <person name="Jogler C."/>
        </authorList>
    </citation>
    <scope>NUCLEOTIDE SEQUENCE [LARGE SCALE GENOMIC DNA]</scope>
    <source>
        <strain evidence="3 4">Pla175</strain>
    </source>
</reference>
<evidence type="ECO:0000259" key="2">
    <source>
        <dbReference type="Pfam" id="PF07596"/>
    </source>
</evidence>
<organism evidence="3 4">
    <name type="scientific">Pirellulimonas nuda</name>
    <dbReference type="NCBI Taxonomy" id="2528009"/>
    <lineage>
        <taxon>Bacteria</taxon>
        <taxon>Pseudomonadati</taxon>
        <taxon>Planctomycetota</taxon>
        <taxon>Planctomycetia</taxon>
        <taxon>Pirellulales</taxon>
        <taxon>Lacipirellulaceae</taxon>
        <taxon>Pirellulimonas</taxon>
    </lineage>
</organism>
<dbReference type="PANTHER" id="PTHR30093">
    <property type="entry name" value="GENERAL SECRETION PATHWAY PROTEIN G"/>
    <property type="match status" value="1"/>
</dbReference>
<dbReference type="RefSeq" id="WP_145285419.1">
    <property type="nucleotide sequence ID" value="NZ_CP036291.1"/>
</dbReference>
<evidence type="ECO:0000313" key="3">
    <source>
        <dbReference type="EMBL" id="QDU89255.1"/>
    </source>
</evidence>
<dbReference type="Proteomes" id="UP000317429">
    <property type="component" value="Chromosome"/>
</dbReference>
<dbReference type="InterPro" id="IPR011453">
    <property type="entry name" value="DUF1559"/>
</dbReference>
<gene>
    <name evidence="3" type="ORF">Pla175_26420</name>
</gene>
<dbReference type="InterPro" id="IPR045584">
    <property type="entry name" value="Pilin-like"/>
</dbReference>
<dbReference type="SUPFAM" id="SSF54523">
    <property type="entry name" value="Pili subunits"/>
    <property type="match status" value="1"/>
</dbReference>
<dbReference type="InterPro" id="IPR012902">
    <property type="entry name" value="N_methyl_site"/>
</dbReference>
<keyword evidence="1" id="KW-0812">Transmembrane</keyword>
<dbReference type="OrthoDB" id="264135at2"/>